<dbReference type="InterPro" id="IPR017972">
    <property type="entry name" value="Cyt_P450_CS"/>
</dbReference>
<keyword evidence="10 13" id="KW-0472">Membrane</keyword>
<keyword evidence="8 12" id="KW-0560">Oxidoreductase</keyword>
<comment type="cofactor">
    <cofactor evidence="1 11">
        <name>heme</name>
        <dbReference type="ChEBI" id="CHEBI:30413"/>
    </cofactor>
</comment>
<dbReference type="GO" id="GO:0005506">
    <property type="term" value="F:iron ion binding"/>
    <property type="evidence" value="ECO:0007669"/>
    <property type="project" value="InterPro"/>
</dbReference>
<dbReference type="InterPro" id="IPR001128">
    <property type="entry name" value="Cyt_P450"/>
</dbReference>
<proteinExistence type="inferred from homology"/>
<dbReference type="AlphaFoldDB" id="A0A0G7ZNQ8"/>
<dbReference type="InterPro" id="IPR036396">
    <property type="entry name" value="Cyt_P450_sf"/>
</dbReference>
<evidence type="ECO:0000256" key="2">
    <source>
        <dbReference type="ARBA" id="ARBA00004167"/>
    </source>
</evidence>
<dbReference type="PANTHER" id="PTHR47944">
    <property type="entry name" value="CYTOCHROME P450 98A9"/>
    <property type="match status" value="1"/>
</dbReference>
<dbReference type="PRINTS" id="PR00385">
    <property type="entry name" value="P450"/>
</dbReference>
<evidence type="ECO:0000256" key="4">
    <source>
        <dbReference type="ARBA" id="ARBA00022617"/>
    </source>
</evidence>
<dbReference type="Pfam" id="PF00067">
    <property type="entry name" value="p450"/>
    <property type="match status" value="1"/>
</dbReference>
<keyword evidence="12" id="KW-0503">Monooxygenase</keyword>
<name>A0A0G7ZNQ8_PICGL</name>
<dbReference type="GO" id="GO:0016705">
    <property type="term" value="F:oxidoreductase activity, acting on paired donors, with incorporation or reduction of molecular oxygen"/>
    <property type="evidence" value="ECO:0007669"/>
    <property type="project" value="InterPro"/>
</dbReference>
<protein>
    <submittedName>
        <fullName evidence="14">Cytochrome P450 CYP92A105</fullName>
    </submittedName>
</protein>
<dbReference type="GO" id="GO:0004497">
    <property type="term" value="F:monooxygenase activity"/>
    <property type="evidence" value="ECO:0007669"/>
    <property type="project" value="UniProtKB-KW"/>
</dbReference>
<evidence type="ECO:0000256" key="6">
    <source>
        <dbReference type="ARBA" id="ARBA00022723"/>
    </source>
</evidence>
<dbReference type="PRINTS" id="PR00463">
    <property type="entry name" value="EP450I"/>
</dbReference>
<dbReference type="PROSITE" id="PS00086">
    <property type="entry name" value="CYTOCHROME_P450"/>
    <property type="match status" value="1"/>
</dbReference>
<evidence type="ECO:0000256" key="12">
    <source>
        <dbReference type="RuleBase" id="RU000461"/>
    </source>
</evidence>
<evidence type="ECO:0000256" key="11">
    <source>
        <dbReference type="PIRSR" id="PIRSR602401-1"/>
    </source>
</evidence>
<keyword evidence="9 11" id="KW-0408">Iron</keyword>
<dbReference type="CDD" id="cd20618">
    <property type="entry name" value="CYP71_clan"/>
    <property type="match status" value="1"/>
</dbReference>
<dbReference type="SUPFAM" id="SSF48264">
    <property type="entry name" value="Cytochrome P450"/>
    <property type="match status" value="1"/>
</dbReference>
<dbReference type="GO" id="GO:0016020">
    <property type="term" value="C:membrane"/>
    <property type="evidence" value="ECO:0007669"/>
    <property type="project" value="UniProtKB-SubCell"/>
</dbReference>
<evidence type="ECO:0000256" key="10">
    <source>
        <dbReference type="ARBA" id="ARBA00023136"/>
    </source>
</evidence>
<dbReference type="EMBL" id="GCHX01470900">
    <property type="protein sequence ID" value="JAI17615.1"/>
    <property type="molecule type" value="Transcribed_RNA"/>
</dbReference>
<dbReference type="InterPro" id="IPR002401">
    <property type="entry name" value="Cyt_P450_E_grp-I"/>
</dbReference>
<gene>
    <name evidence="14" type="primary">cytochrome P450 CYP92A105</name>
</gene>
<evidence type="ECO:0000256" key="8">
    <source>
        <dbReference type="ARBA" id="ARBA00023002"/>
    </source>
</evidence>
<evidence type="ECO:0000256" key="1">
    <source>
        <dbReference type="ARBA" id="ARBA00001971"/>
    </source>
</evidence>
<sequence>MQDPPLLQFSVFLMDLLSVFAIPDLPMLGYLVLAVVSVYFIYRRFRPSVKLPPGPHAWPIIGNLNLMGKLPHRSLDRLSKTYGPLMYIRLGSIPCVVGSSPEMAREFLKTHDLTFSSRPRLAAGKYTVYNYSDMTWSPYGEHWRLARKICLMELFSAKRLESFEYIRVEEVARMLGSVFETCQQGLPVEIREETFSVSNNIISRMVLGRRYFDKEEGNKNKIRLEELKEMFEELFVLNGVFNIGDFIPWLGWLDLQGYVGRMKKLSERLDVFLEEVVEEHDRRRKGVENYVAKDMMDVLLKQADDPQLNLSRIKVKAFTLDIIAGGTETSATLVEWGLSELLKKPEMLERATKELDRVVGRERWVEEKDMGGLEYVQWIVKETMRLHPVAPLLVPHLSTQRCRIAGYDIPANTRVFVNVWSIGRDDQSWENPNEFRPERFKGSTVDVMGRDFELLPFGSGRRMCPGNSLGLKVVQIALANLIHGFQWKLPDGQSPKDLDMGGIFGLSTSKTCPLVAMARPRLPSHLYNFNSSHG</sequence>
<dbReference type="GO" id="GO:0044550">
    <property type="term" value="P:secondary metabolite biosynthetic process"/>
    <property type="evidence" value="ECO:0007669"/>
    <property type="project" value="UniProtKB-ARBA"/>
</dbReference>
<comment type="subcellular location">
    <subcellularLocation>
        <location evidence="2">Membrane</location>
        <topology evidence="2">Single-pass membrane protein</topology>
    </subcellularLocation>
</comment>
<evidence type="ECO:0000256" key="9">
    <source>
        <dbReference type="ARBA" id="ARBA00023004"/>
    </source>
</evidence>
<organism evidence="14">
    <name type="scientific">Picea glauca</name>
    <name type="common">White spruce</name>
    <name type="synonym">Pinus glauca</name>
    <dbReference type="NCBI Taxonomy" id="3330"/>
    <lineage>
        <taxon>Eukaryota</taxon>
        <taxon>Viridiplantae</taxon>
        <taxon>Streptophyta</taxon>
        <taxon>Embryophyta</taxon>
        <taxon>Tracheophyta</taxon>
        <taxon>Spermatophyta</taxon>
        <taxon>Pinopsida</taxon>
        <taxon>Pinidae</taxon>
        <taxon>Conifers I</taxon>
        <taxon>Pinales</taxon>
        <taxon>Pinaceae</taxon>
        <taxon>Picea</taxon>
    </lineage>
</organism>
<evidence type="ECO:0000256" key="13">
    <source>
        <dbReference type="SAM" id="Phobius"/>
    </source>
</evidence>
<evidence type="ECO:0000313" key="14">
    <source>
        <dbReference type="EMBL" id="JAI17615.1"/>
    </source>
</evidence>
<accession>A0A0G7ZNQ8</accession>
<dbReference type="GO" id="GO:0020037">
    <property type="term" value="F:heme binding"/>
    <property type="evidence" value="ECO:0007669"/>
    <property type="project" value="InterPro"/>
</dbReference>
<keyword evidence="5 13" id="KW-0812">Transmembrane</keyword>
<comment type="similarity">
    <text evidence="3 12">Belongs to the cytochrome P450 family.</text>
</comment>
<evidence type="ECO:0000256" key="7">
    <source>
        <dbReference type="ARBA" id="ARBA00022989"/>
    </source>
</evidence>
<feature type="binding site" description="axial binding residue" evidence="11">
    <location>
        <position position="464"/>
    </location>
    <ligand>
        <name>heme</name>
        <dbReference type="ChEBI" id="CHEBI:30413"/>
    </ligand>
    <ligandPart>
        <name>Fe</name>
        <dbReference type="ChEBI" id="CHEBI:18248"/>
    </ligandPart>
</feature>
<reference evidence="14" key="1">
    <citation type="journal article" date="2015" name="Plant J.">
        <title>Improved white spruce (Picea glauca) genome assemblies and annotation of large gene families of conifer terpenoid and phenolic defense metabolism.</title>
        <authorList>
            <person name="Warren R.L."/>
            <person name="Keeling C.I."/>
            <person name="Yuen M.M."/>
            <person name="Raymond A."/>
            <person name="Taylor G.A."/>
            <person name="Vandervalk B.P."/>
            <person name="Mohamadi H."/>
            <person name="Paulino D."/>
            <person name="Chiu R."/>
            <person name="Jackman S.D."/>
            <person name="Robertson G."/>
            <person name="Yang C."/>
            <person name="Hoffmann M."/>
            <person name="Weigel D."/>
            <person name="Nelson D.R."/>
            <person name="Ritland C."/>
            <person name="Isabel N."/>
            <person name="Jaquish B."/>
            <person name="Yanchuk A."/>
            <person name="Bousquet J."/>
            <person name="Jones S.J."/>
            <person name="MacKay J."/>
            <person name="Birol I."/>
            <person name="Bohlmann J."/>
        </authorList>
    </citation>
    <scope>NUCLEOTIDE SEQUENCE</scope>
</reference>
<evidence type="ECO:0000256" key="5">
    <source>
        <dbReference type="ARBA" id="ARBA00022692"/>
    </source>
</evidence>
<keyword evidence="4 11" id="KW-0349">Heme</keyword>
<dbReference type="PANTHER" id="PTHR47944:SF4">
    <property type="entry name" value="OS09G0441700 PROTEIN"/>
    <property type="match status" value="1"/>
</dbReference>
<dbReference type="FunFam" id="1.10.630.10:FF:000097">
    <property type="entry name" value="Cytochrome P-450 19"/>
    <property type="match status" value="1"/>
</dbReference>
<keyword evidence="6 11" id="KW-0479">Metal-binding</keyword>
<feature type="transmembrane region" description="Helical" evidence="13">
    <location>
        <begin position="20"/>
        <end position="42"/>
    </location>
</feature>
<keyword evidence="7 13" id="KW-1133">Transmembrane helix</keyword>
<evidence type="ECO:0000256" key="3">
    <source>
        <dbReference type="ARBA" id="ARBA00010617"/>
    </source>
</evidence>
<dbReference type="Gene3D" id="1.10.630.10">
    <property type="entry name" value="Cytochrome P450"/>
    <property type="match status" value="1"/>
</dbReference>